<evidence type="ECO:0000256" key="10">
    <source>
        <dbReference type="SAM" id="MobiDB-lite"/>
    </source>
</evidence>
<evidence type="ECO:0000256" key="3">
    <source>
        <dbReference type="ARBA" id="ARBA00022980"/>
    </source>
</evidence>
<dbReference type="GO" id="GO:0006412">
    <property type="term" value="P:translation"/>
    <property type="evidence" value="ECO:0007669"/>
    <property type="project" value="InterPro"/>
</dbReference>
<dbReference type="Proteomes" id="UP000717328">
    <property type="component" value="Unassembled WGS sequence"/>
</dbReference>
<dbReference type="OrthoDB" id="309483at2759"/>
<feature type="domain" description="S5 DRBM" evidence="11">
    <location>
        <begin position="386"/>
        <end position="449"/>
    </location>
</feature>
<dbReference type="SUPFAM" id="SSF54211">
    <property type="entry name" value="Ribosomal protein S5 domain 2-like"/>
    <property type="match status" value="1"/>
</dbReference>
<feature type="region of interest" description="Disordered" evidence="10">
    <location>
        <begin position="120"/>
        <end position="148"/>
    </location>
</feature>
<keyword evidence="3 8" id="KW-0689">Ribosomal protein</keyword>
<reference evidence="12" key="1">
    <citation type="submission" date="2021-02" db="EMBL/GenBank/DDBJ databases">
        <authorList>
            <person name="Nieuwenhuis M."/>
            <person name="Van De Peppel L.J.J."/>
        </authorList>
    </citation>
    <scope>NUCLEOTIDE SEQUENCE</scope>
    <source>
        <strain evidence="12">D49</strain>
    </source>
</reference>
<evidence type="ECO:0000313" key="12">
    <source>
        <dbReference type="EMBL" id="KAG5650002.1"/>
    </source>
</evidence>
<dbReference type="AlphaFoldDB" id="A0A9P7GN45"/>
<feature type="compositionally biased region" description="Basic and acidic residues" evidence="10">
    <location>
        <begin position="548"/>
        <end position="558"/>
    </location>
</feature>
<dbReference type="PANTHER" id="PTHR48277:SF1">
    <property type="entry name" value="MITOCHONDRIAL RIBOSOMAL PROTEIN S5"/>
    <property type="match status" value="1"/>
</dbReference>
<evidence type="ECO:0000256" key="4">
    <source>
        <dbReference type="ARBA" id="ARBA00023128"/>
    </source>
</evidence>
<dbReference type="Gene3D" id="3.30.160.20">
    <property type="match status" value="1"/>
</dbReference>
<dbReference type="FunFam" id="3.30.230.10:FF:000002">
    <property type="entry name" value="30S ribosomal protein S5"/>
    <property type="match status" value="1"/>
</dbReference>
<dbReference type="GO" id="GO:0003723">
    <property type="term" value="F:RNA binding"/>
    <property type="evidence" value="ECO:0007669"/>
    <property type="project" value="InterPro"/>
</dbReference>
<evidence type="ECO:0000313" key="13">
    <source>
        <dbReference type="Proteomes" id="UP000717328"/>
    </source>
</evidence>
<feature type="compositionally biased region" description="Low complexity" evidence="10">
    <location>
        <begin position="126"/>
        <end position="140"/>
    </location>
</feature>
<feature type="compositionally biased region" description="Low complexity" evidence="10">
    <location>
        <begin position="276"/>
        <end position="296"/>
    </location>
</feature>
<comment type="subcellular location">
    <subcellularLocation>
        <location evidence="1">Mitochondrion</location>
    </subcellularLocation>
</comment>
<feature type="compositionally biased region" description="Basic and acidic residues" evidence="10">
    <location>
        <begin position="264"/>
        <end position="275"/>
    </location>
</feature>
<evidence type="ECO:0000256" key="2">
    <source>
        <dbReference type="ARBA" id="ARBA00008945"/>
    </source>
</evidence>
<dbReference type="FunFam" id="3.30.160.20:FF:000022">
    <property type="entry name" value="28S ribosomal protein S5, mitochondrial"/>
    <property type="match status" value="1"/>
</dbReference>
<dbReference type="GO" id="GO:0005743">
    <property type="term" value="C:mitochondrial inner membrane"/>
    <property type="evidence" value="ECO:0007669"/>
    <property type="project" value="UniProtKB-ARBA"/>
</dbReference>
<keyword evidence="13" id="KW-1185">Reference proteome</keyword>
<gene>
    <name evidence="12" type="ORF">H0H81_001120</name>
</gene>
<dbReference type="PROSITE" id="PS50881">
    <property type="entry name" value="S5_DSRBD"/>
    <property type="match status" value="1"/>
</dbReference>
<evidence type="ECO:0000256" key="1">
    <source>
        <dbReference type="ARBA" id="ARBA00004173"/>
    </source>
</evidence>
<reference evidence="12" key="2">
    <citation type="submission" date="2021-10" db="EMBL/GenBank/DDBJ databases">
        <title>Phylogenomics reveals ancestral predisposition of the termite-cultivated fungus Termitomyces towards a domesticated lifestyle.</title>
        <authorList>
            <person name="Auxier B."/>
            <person name="Grum-Grzhimaylo A."/>
            <person name="Cardenas M.E."/>
            <person name="Lodge J.D."/>
            <person name="Laessoe T."/>
            <person name="Pedersen O."/>
            <person name="Smith M.E."/>
            <person name="Kuyper T.W."/>
            <person name="Franco-Molano E.A."/>
            <person name="Baroni T.J."/>
            <person name="Aanen D.K."/>
        </authorList>
    </citation>
    <scope>NUCLEOTIDE SEQUENCE</scope>
    <source>
        <strain evidence="12">D49</strain>
    </source>
</reference>
<protein>
    <recommendedName>
        <fullName evidence="6">Small ribosomal subunit protein uS5m</fullName>
    </recommendedName>
    <alternativeName>
        <fullName evidence="7">28S ribosomal protein S5, mitochondrial</fullName>
    </alternativeName>
</protein>
<feature type="region of interest" description="Disordered" evidence="10">
    <location>
        <begin position="264"/>
        <end position="309"/>
    </location>
</feature>
<dbReference type="Gene3D" id="3.30.230.10">
    <property type="match status" value="1"/>
</dbReference>
<dbReference type="PANTHER" id="PTHR48277">
    <property type="entry name" value="MITOCHONDRIAL RIBOSOMAL PROTEIN S5"/>
    <property type="match status" value="1"/>
</dbReference>
<evidence type="ECO:0000256" key="9">
    <source>
        <dbReference type="RuleBase" id="RU003823"/>
    </source>
</evidence>
<dbReference type="InterPro" id="IPR005324">
    <property type="entry name" value="Ribosomal_uS5_C"/>
</dbReference>
<evidence type="ECO:0000256" key="5">
    <source>
        <dbReference type="ARBA" id="ARBA00023274"/>
    </source>
</evidence>
<feature type="region of interest" description="Disordered" evidence="10">
    <location>
        <begin position="531"/>
        <end position="565"/>
    </location>
</feature>
<evidence type="ECO:0000256" key="7">
    <source>
        <dbReference type="ARBA" id="ARBA00041606"/>
    </source>
</evidence>
<dbReference type="EMBL" id="JABCKI010000595">
    <property type="protein sequence ID" value="KAG5650002.1"/>
    <property type="molecule type" value="Genomic_DNA"/>
</dbReference>
<dbReference type="GO" id="GO:0005763">
    <property type="term" value="C:mitochondrial small ribosomal subunit"/>
    <property type="evidence" value="ECO:0007669"/>
    <property type="project" value="UniProtKB-ARBA"/>
</dbReference>
<dbReference type="InterPro" id="IPR014721">
    <property type="entry name" value="Ribsml_uS5_D2-typ_fold_subgr"/>
</dbReference>
<keyword evidence="4" id="KW-0496">Mitochondrion</keyword>
<evidence type="ECO:0000256" key="8">
    <source>
        <dbReference type="PROSITE-ProRule" id="PRU00268"/>
    </source>
</evidence>
<organism evidence="12 13">
    <name type="scientific">Sphagnurus paluster</name>
    <dbReference type="NCBI Taxonomy" id="117069"/>
    <lineage>
        <taxon>Eukaryota</taxon>
        <taxon>Fungi</taxon>
        <taxon>Dikarya</taxon>
        <taxon>Basidiomycota</taxon>
        <taxon>Agaricomycotina</taxon>
        <taxon>Agaricomycetes</taxon>
        <taxon>Agaricomycetidae</taxon>
        <taxon>Agaricales</taxon>
        <taxon>Tricholomatineae</taxon>
        <taxon>Lyophyllaceae</taxon>
        <taxon>Sphagnurus</taxon>
    </lineage>
</organism>
<comment type="caution">
    <text evidence="12">The sequence shown here is derived from an EMBL/GenBank/DDBJ whole genome shotgun (WGS) entry which is preliminary data.</text>
</comment>
<sequence length="565" mass="62926">MLSRQILCLRRVSRAGRALPPRVGLAILGKQYATAPKTTDRFDKLFATLRPSMQEDQLAMTIAALISSSKSSDKEEKLRKTLPRYIQSQGVNQESLYKKVNGLLANPPKDNFDSFVAQLNTKESPKTTSSSESSSTISETNYKGPVDDPSLIHPFDQLIEHLTRPEVRRTLEALGPDQRMEIMTHVQSIGRNPDEMEGLNQVAELLAGYQVPIRYLRLVQPAPPEAPEPNIFEEYLNRIREEDEHDLEEMDESEKQAEIRLREQDKREAEQEARRAAAAAAAAEAQQAEEAAAARAAPPPNPYPNLMVADPLLDSRDVLELPPDKDTPFHNRVIVRNHSSIFNEALAEDGFDFGADDYVPTKTDETEESASSIENLPFTPADLAGFYRFPLIHKRITQQTGKGKIHRQFVLMVVGNGDGMVGLGQGKDDDASRAEAKAYAQAVRNMDWVERFEKRTIWTDMETKLGATQLIMRPRPVGFGLRCNPNLHQVLKAAGIKDISAKVWGSRNPINVIKAAFRMLQAGHAPLAMGDGIGGPARKLNKGSGLRSKSDVERERGRQLISLRK</sequence>
<dbReference type="Pfam" id="PF03719">
    <property type="entry name" value="Ribosomal_S5_C"/>
    <property type="match status" value="1"/>
</dbReference>
<evidence type="ECO:0000259" key="11">
    <source>
        <dbReference type="PROSITE" id="PS50881"/>
    </source>
</evidence>
<proteinExistence type="inferred from homology"/>
<dbReference type="SUPFAM" id="SSF54768">
    <property type="entry name" value="dsRNA-binding domain-like"/>
    <property type="match status" value="1"/>
</dbReference>
<dbReference type="InterPro" id="IPR020568">
    <property type="entry name" value="Ribosomal_Su5_D2-typ_SF"/>
</dbReference>
<dbReference type="GO" id="GO:0003735">
    <property type="term" value="F:structural constituent of ribosome"/>
    <property type="evidence" value="ECO:0007669"/>
    <property type="project" value="UniProtKB-UniRule"/>
</dbReference>
<evidence type="ECO:0000256" key="6">
    <source>
        <dbReference type="ARBA" id="ARBA00039335"/>
    </source>
</evidence>
<name>A0A9P7GN45_9AGAR</name>
<dbReference type="InterPro" id="IPR013810">
    <property type="entry name" value="Ribosomal_uS5_N"/>
</dbReference>
<accession>A0A9P7GN45</accession>
<comment type="similarity">
    <text evidence="2 9">Belongs to the universal ribosomal protein uS5 family.</text>
</comment>
<dbReference type="Pfam" id="PF00333">
    <property type="entry name" value="Ribosomal_S5"/>
    <property type="match status" value="1"/>
</dbReference>
<keyword evidence="5 8" id="KW-0687">Ribonucleoprotein</keyword>
<dbReference type="InterPro" id="IPR000851">
    <property type="entry name" value="Ribosomal_uS5"/>
</dbReference>